<keyword evidence="1" id="KW-0547">Nucleotide-binding</keyword>
<keyword evidence="1" id="KW-0067">ATP-binding</keyword>
<keyword evidence="1" id="KW-0808">Transferase</keyword>
<dbReference type="SUPFAM" id="SSF56112">
    <property type="entry name" value="Protein kinase-like (PK-like)"/>
    <property type="match status" value="1"/>
</dbReference>
<reference evidence="4" key="1">
    <citation type="submission" date="2016-03" db="EMBL/GenBank/DDBJ databases">
        <title>Complete genome sequence of Solimmundus cernigliae, representing a novel lineage of polycyclic aromatic hydrocarbon degraders within the Gammaproteobacteria.</title>
        <authorList>
            <person name="Singleton D.R."/>
            <person name="Dickey A.N."/>
            <person name="Scholl E.H."/>
            <person name="Wright F.A."/>
            <person name="Aitken M.D."/>
        </authorList>
    </citation>
    <scope>NUCLEOTIDE SEQUENCE [LARGE SCALE GENOMIC DNA]</scope>
    <source>
        <strain evidence="4">TR3.2</strain>
    </source>
</reference>
<dbReference type="Pfam" id="PF06293">
    <property type="entry name" value="Kdo"/>
    <property type="match status" value="1"/>
</dbReference>
<comment type="pathway">
    <text evidence="1">Bacterial outer membrane biogenesis; LPS core biosynthesis.</text>
</comment>
<organism evidence="3 4">
    <name type="scientific">Immundisolibacter cernigliae</name>
    <dbReference type="NCBI Taxonomy" id="1810504"/>
    <lineage>
        <taxon>Bacteria</taxon>
        <taxon>Pseudomonadati</taxon>
        <taxon>Pseudomonadota</taxon>
        <taxon>Gammaproteobacteria</taxon>
        <taxon>Immundisolibacterales</taxon>
        <taxon>Immundisolibacteraceae</taxon>
        <taxon>Immundisolibacter</taxon>
    </lineage>
</organism>
<dbReference type="InterPro" id="IPR011009">
    <property type="entry name" value="Kinase-like_dom_sf"/>
</dbReference>
<evidence type="ECO:0000313" key="4">
    <source>
        <dbReference type="Proteomes" id="UP000092952"/>
    </source>
</evidence>
<sequence length="276" mass="31527">MRLELDPAVRGALGADPFGALMSMPGEVYRQTGGRQTLRVAIAGQDYFLKRHHGVGWREIFKNLLQLRLPVLGAGTEVRAIRRLEALGIPTLQLAGWGQRGRNPARHASFALTVALQDTVSLEDLCARWGERSHWTAEQLILKRQLLRQLASTARTLHEHGVNHRDFYLCHFLLRQDSPGLTQPGGRLDLHLIDLHRVQLRGRTPRRWRLKDIAGLYFSALDAGLTRQDCYRFMRLYGGTPLRAQLGRRFWRKVSRQAVFLYRKAHGRTPRLPVPA</sequence>
<proteinExistence type="inferred from homology"/>
<dbReference type="OrthoDB" id="9782725at2"/>
<dbReference type="GO" id="GO:0005524">
    <property type="term" value="F:ATP binding"/>
    <property type="evidence" value="ECO:0007669"/>
    <property type="project" value="UniProtKB-UniRule"/>
</dbReference>
<evidence type="ECO:0000256" key="1">
    <source>
        <dbReference type="PIRNR" id="PIRNR037318"/>
    </source>
</evidence>
<accession>A0A1B1YWH4</accession>
<feature type="active site" evidence="2">
    <location>
        <position position="166"/>
    </location>
</feature>
<dbReference type="RefSeq" id="WP_068806512.1">
    <property type="nucleotide sequence ID" value="NZ_CP014671.1"/>
</dbReference>
<dbReference type="EC" id="2.7.1.-" evidence="1"/>
<keyword evidence="4" id="KW-1185">Reference proteome</keyword>
<gene>
    <name evidence="3" type="ORF">PG2T_13380</name>
</gene>
<dbReference type="STRING" id="1810504.PG2T_13380"/>
<dbReference type="PIRSF" id="PIRSF037318">
    <property type="entry name" value="RfaP"/>
    <property type="match status" value="1"/>
</dbReference>
<dbReference type="InterPro" id="IPR017172">
    <property type="entry name" value="Lsacc_core_hep_kinase_RfaP"/>
</dbReference>
<dbReference type="AlphaFoldDB" id="A0A1B1YWH4"/>
<dbReference type="FunCoup" id="A0A1B1YWH4">
    <property type="interactions" value="39"/>
</dbReference>
<evidence type="ECO:0000313" key="3">
    <source>
        <dbReference type="EMBL" id="ANX05068.1"/>
    </source>
</evidence>
<dbReference type="Proteomes" id="UP000092952">
    <property type="component" value="Chromosome"/>
</dbReference>
<dbReference type="GO" id="GO:0009244">
    <property type="term" value="P:lipopolysaccharide core region biosynthetic process"/>
    <property type="evidence" value="ECO:0007669"/>
    <property type="project" value="UniProtKB-UniRule"/>
</dbReference>
<keyword evidence="1" id="KW-0448">Lipopolysaccharide biosynthesis</keyword>
<dbReference type="UniPathway" id="UPA00958"/>
<dbReference type="GO" id="GO:0016301">
    <property type="term" value="F:kinase activity"/>
    <property type="evidence" value="ECO:0007669"/>
    <property type="project" value="UniProtKB-UniRule"/>
</dbReference>
<comment type="function">
    <text evidence="1">Kinase involved in the biosynthesis of the core oligosaccharide region of lipopolysaccharide (LPS). Catalyzes the phosphorylation of heptose I (HepI), the first heptose added to the Kdo2-lipid A module.</text>
</comment>
<evidence type="ECO:0000256" key="2">
    <source>
        <dbReference type="PIRSR" id="PIRSR037318-50"/>
    </source>
</evidence>
<name>A0A1B1YWH4_9GAMM</name>
<protein>
    <recommendedName>
        <fullName evidence="1">Lipopolysaccharide core heptose(I) kinase</fullName>
        <ecNumber evidence="1">2.7.1.-</ecNumber>
    </recommendedName>
</protein>
<keyword evidence="1" id="KW-0418">Kinase</keyword>
<comment type="similarity">
    <text evidence="1">Belongs to the protein kinase superfamily. KdkA/rfaP family.</text>
</comment>
<dbReference type="NCBIfam" id="NF011703">
    <property type="entry name" value="PRK15123.1"/>
    <property type="match status" value="1"/>
</dbReference>
<dbReference type="InParanoid" id="A0A1B1YWH4"/>
<dbReference type="EMBL" id="CP014671">
    <property type="protein sequence ID" value="ANX05068.1"/>
    <property type="molecule type" value="Genomic_DNA"/>
</dbReference>
<dbReference type="KEGG" id="gbi:PG2T_13380"/>